<dbReference type="PROSITE" id="PS51030">
    <property type="entry name" value="NUCLEAR_REC_DBD_2"/>
    <property type="match status" value="1"/>
</dbReference>
<keyword evidence="2" id="KW-0863">Zinc-finger</keyword>
<protein>
    <recommendedName>
        <fullName evidence="10">Nuclear receptor domain-containing protein</fullName>
    </recommendedName>
</protein>
<dbReference type="PANTHER" id="PTHR24082:SF283">
    <property type="entry name" value="NUCLEAR HORMONE RECEPTOR HR96"/>
    <property type="match status" value="1"/>
</dbReference>
<dbReference type="Proteomes" id="UP000663852">
    <property type="component" value="Unassembled WGS sequence"/>
</dbReference>
<evidence type="ECO:0000256" key="1">
    <source>
        <dbReference type="ARBA" id="ARBA00022723"/>
    </source>
</evidence>
<feature type="region of interest" description="Disordered" evidence="9">
    <location>
        <begin position="13"/>
        <end position="45"/>
    </location>
</feature>
<dbReference type="InterPro" id="IPR013088">
    <property type="entry name" value="Znf_NHR/GATA"/>
</dbReference>
<dbReference type="AlphaFoldDB" id="A0A813MHR2"/>
<keyword evidence="4" id="KW-0805">Transcription regulation</keyword>
<evidence type="ECO:0000256" key="3">
    <source>
        <dbReference type="ARBA" id="ARBA00022833"/>
    </source>
</evidence>
<accession>A0A813MHR2</accession>
<feature type="domain" description="Nuclear receptor" evidence="10">
    <location>
        <begin position="132"/>
        <end position="209"/>
    </location>
</feature>
<dbReference type="GO" id="GO:0045944">
    <property type="term" value="P:positive regulation of transcription by RNA polymerase II"/>
    <property type="evidence" value="ECO:0007669"/>
    <property type="project" value="TreeGrafter"/>
</dbReference>
<evidence type="ECO:0000256" key="5">
    <source>
        <dbReference type="ARBA" id="ARBA00023125"/>
    </source>
</evidence>
<keyword evidence="8" id="KW-0539">Nucleus</keyword>
<dbReference type="SUPFAM" id="SSF57716">
    <property type="entry name" value="Glucocorticoid receptor-like (DNA-binding domain)"/>
    <property type="match status" value="1"/>
</dbReference>
<evidence type="ECO:0000256" key="7">
    <source>
        <dbReference type="ARBA" id="ARBA00023170"/>
    </source>
</evidence>
<dbReference type="Pfam" id="PF00105">
    <property type="entry name" value="zf-C4"/>
    <property type="match status" value="1"/>
</dbReference>
<keyword evidence="6" id="KW-0804">Transcription</keyword>
<dbReference type="EMBL" id="CAJNOJ010000001">
    <property type="protein sequence ID" value="CAF0722274.1"/>
    <property type="molecule type" value="Genomic_DNA"/>
</dbReference>
<sequence length="506" mass="58795">MAQVHIVIPHQQKLIMKSGGKHDMNSADSREKNRFTRRDESSSDCSWKNRNIGRTTLYNTPSKDTTRCDQYFNVKTMNRYDFDNVDYRPFMKKGHNSDNDDDVNDGDDDNSLFTKRIPKKMYSSSYNPNVPGDPCRVCGFDRNTGRNFGVITCSTCKAFFRRNGRTGSSLPPCRFGGHCAVNERTRRQCPTCRLAKCFAVGMQKDLIRTDEERAARLQLVKANRIQRLEKSQQRLVLDANETILPTEASPSIRLPTTNDWIQLTNIRNAYEHFCLNPMLQAEEERDEYLNAQPVKCRLKEHSFLNVLNTRLTSLAAFFRTTIPAFSIGMNGNDRQWLIRTNLHYLFLFSSMDLMSINGNQPHFVEAKACHNVYVYVYGQELLEREEYLLYKLNNLIGFDSMISKMMQIILFLSPCLVASHMPTVNLYQPSVETIRHIFQSQEEYTRMLWSYLIYRYGEYKSYKLFMKIIGQVLEHQRYGADVDNSLIERQPFGGLVYSLLTSFSLD</sequence>
<dbReference type="OrthoDB" id="9982867at2759"/>
<dbReference type="GO" id="GO:0004879">
    <property type="term" value="F:nuclear receptor activity"/>
    <property type="evidence" value="ECO:0007669"/>
    <property type="project" value="TreeGrafter"/>
</dbReference>
<dbReference type="GO" id="GO:0000122">
    <property type="term" value="P:negative regulation of transcription by RNA polymerase II"/>
    <property type="evidence" value="ECO:0007669"/>
    <property type="project" value="TreeGrafter"/>
</dbReference>
<feature type="compositionally biased region" description="Basic and acidic residues" evidence="9">
    <location>
        <begin position="20"/>
        <end position="41"/>
    </location>
</feature>
<evidence type="ECO:0000256" key="9">
    <source>
        <dbReference type="SAM" id="MobiDB-lite"/>
    </source>
</evidence>
<evidence type="ECO:0000256" key="6">
    <source>
        <dbReference type="ARBA" id="ARBA00023163"/>
    </source>
</evidence>
<evidence type="ECO:0000259" key="10">
    <source>
        <dbReference type="PROSITE" id="PS51030"/>
    </source>
</evidence>
<dbReference type="Gene3D" id="3.30.50.10">
    <property type="entry name" value="Erythroid Transcription Factor GATA-1, subunit A"/>
    <property type="match status" value="1"/>
</dbReference>
<dbReference type="PRINTS" id="PR00047">
    <property type="entry name" value="STROIDFINGER"/>
</dbReference>
<dbReference type="PANTHER" id="PTHR24082">
    <property type="entry name" value="NUCLEAR HORMONE RECEPTOR"/>
    <property type="match status" value="1"/>
</dbReference>
<keyword evidence="5" id="KW-0238">DNA-binding</keyword>
<dbReference type="PROSITE" id="PS00031">
    <property type="entry name" value="NUCLEAR_REC_DBD_1"/>
    <property type="match status" value="1"/>
</dbReference>
<proteinExistence type="predicted"/>
<gene>
    <name evidence="11" type="ORF">EDS130_LOCUS369</name>
</gene>
<name>A0A813MHR2_ADIRI</name>
<evidence type="ECO:0000313" key="11">
    <source>
        <dbReference type="EMBL" id="CAF0722274.1"/>
    </source>
</evidence>
<dbReference type="GO" id="GO:0000978">
    <property type="term" value="F:RNA polymerase II cis-regulatory region sequence-specific DNA binding"/>
    <property type="evidence" value="ECO:0007669"/>
    <property type="project" value="TreeGrafter"/>
</dbReference>
<organism evidence="11 12">
    <name type="scientific">Adineta ricciae</name>
    <name type="common">Rotifer</name>
    <dbReference type="NCBI Taxonomy" id="249248"/>
    <lineage>
        <taxon>Eukaryota</taxon>
        <taxon>Metazoa</taxon>
        <taxon>Spiralia</taxon>
        <taxon>Gnathifera</taxon>
        <taxon>Rotifera</taxon>
        <taxon>Eurotatoria</taxon>
        <taxon>Bdelloidea</taxon>
        <taxon>Adinetida</taxon>
        <taxon>Adinetidae</taxon>
        <taxon>Adineta</taxon>
    </lineage>
</organism>
<reference evidence="11" key="1">
    <citation type="submission" date="2021-02" db="EMBL/GenBank/DDBJ databases">
        <authorList>
            <person name="Nowell W R."/>
        </authorList>
    </citation>
    <scope>NUCLEOTIDE SEQUENCE</scope>
</reference>
<dbReference type="GO" id="GO:0008270">
    <property type="term" value="F:zinc ion binding"/>
    <property type="evidence" value="ECO:0007669"/>
    <property type="project" value="UniProtKB-KW"/>
</dbReference>
<dbReference type="InterPro" id="IPR050234">
    <property type="entry name" value="Nuclear_hormone_rcpt_NR1"/>
</dbReference>
<comment type="caution">
    <text evidence="11">The sequence shown here is derived from an EMBL/GenBank/DDBJ whole genome shotgun (WGS) entry which is preliminary data.</text>
</comment>
<evidence type="ECO:0000256" key="8">
    <source>
        <dbReference type="ARBA" id="ARBA00023242"/>
    </source>
</evidence>
<evidence type="ECO:0000256" key="2">
    <source>
        <dbReference type="ARBA" id="ARBA00022771"/>
    </source>
</evidence>
<keyword evidence="7" id="KW-0675">Receptor</keyword>
<keyword evidence="3" id="KW-0862">Zinc</keyword>
<dbReference type="InterPro" id="IPR001628">
    <property type="entry name" value="Znf_hrmn_rcpt"/>
</dbReference>
<evidence type="ECO:0000313" key="12">
    <source>
        <dbReference type="Proteomes" id="UP000663852"/>
    </source>
</evidence>
<dbReference type="SMART" id="SM00399">
    <property type="entry name" value="ZnF_C4"/>
    <property type="match status" value="1"/>
</dbReference>
<keyword evidence="1" id="KW-0479">Metal-binding</keyword>
<dbReference type="GO" id="GO:0030154">
    <property type="term" value="P:cell differentiation"/>
    <property type="evidence" value="ECO:0007669"/>
    <property type="project" value="TreeGrafter"/>
</dbReference>
<evidence type="ECO:0000256" key="4">
    <source>
        <dbReference type="ARBA" id="ARBA00023015"/>
    </source>
</evidence>